<dbReference type="EMBL" id="JAOPHQ010003705">
    <property type="protein sequence ID" value="KAK0142174.1"/>
    <property type="molecule type" value="Genomic_DNA"/>
</dbReference>
<sequence>MQEYARQTLRSQVDSRALREAEDRLHHADIVVSVAQGGLGLGCSTRVSWVKANPEERGGMVQWEVRKAEEERQRIKSVAMNK</sequence>
<accession>A0AA47MLA4</accession>
<dbReference type="AlphaFoldDB" id="A0AA47MLA4"/>
<evidence type="ECO:0000313" key="2">
    <source>
        <dbReference type="Proteomes" id="UP001174136"/>
    </source>
</evidence>
<proteinExistence type="predicted"/>
<gene>
    <name evidence="1" type="ORF">N1851_020156</name>
</gene>
<evidence type="ECO:0000313" key="1">
    <source>
        <dbReference type="EMBL" id="KAK0142174.1"/>
    </source>
</evidence>
<reference evidence="1" key="1">
    <citation type="journal article" date="2023" name="Front. Mar. Sci.">
        <title>A new Merluccius polli reference genome to investigate the effects of global change in West African waters.</title>
        <authorList>
            <person name="Mateo J.L."/>
            <person name="Blanco-Fernandez C."/>
            <person name="Garcia-Vazquez E."/>
            <person name="Machado-Schiaffino G."/>
        </authorList>
    </citation>
    <scope>NUCLEOTIDE SEQUENCE</scope>
    <source>
        <strain evidence="1">C29</strain>
        <tissue evidence="1">Fin</tissue>
    </source>
</reference>
<protein>
    <submittedName>
        <fullName evidence="1">Uncharacterized protein</fullName>
    </submittedName>
</protein>
<keyword evidence="2" id="KW-1185">Reference proteome</keyword>
<organism evidence="1 2">
    <name type="scientific">Merluccius polli</name>
    <name type="common">Benguela hake</name>
    <name type="synonym">Merluccius cadenati</name>
    <dbReference type="NCBI Taxonomy" id="89951"/>
    <lineage>
        <taxon>Eukaryota</taxon>
        <taxon>Metazoa</taxon>
        <taxon>Chordata</taxon>
        <taxon>Craniata</taxon>
        <taxon>Vertebrata</taxon>
        <taxon>Euteleostomi</taxon>
        <taxon>Actinopterygii</taxon>
        <taxon>Neopterygii</taxon>
        <taxon>Teleostei</taxon>
        <taxon>Neoteleostei</taxon>
        <taxon>Acanthomorphata</taxon>
        <taxon>Zeiogadaria</taxon>
        <taxon>Gadariae</taxon>
        <taxon>Gadiformes</taxon>
        <taxon>Gadoidei</taxon>
        <taxon>Merlucciidae</taxon>
        <taxon>Merluccius</taxon>
    </lineage>
</organism>
<comment type="caution">
    <text evidence="1">The sequence shown here is derived from an EMBL/GenBank/DDBJ whole genome shotgun (WGS) entry which is preliminary data.</text>
</comment>
<name>A0AA47MLA4_MERPO</name>
<dbReference type="Proteomes" id="UP001174136">
    <property type="component" value="Unassembled WGS sequence"/>
</dbReference>